<dbReference type="Pfam" id="PF00324">
    <property type="entry name" value="AA_permease"/>
    <property type="match status" value="1"/>
</dbReference>
<feature type="transmembrane region" description="Helical" evidence="5">
    <location>
        <begin position="417"/>
        <end position="443"/>
    </location>
</feature>
<feature type="transmembrane region" description="Helical" evidence="5">
    <location>
        <begin position="68"/>
        <end position="87"/>
    </location>
</feature>
<evidence type="ECO:0000256" key="5">
    <source>
        <dbReference type="SAM" id="Phobius"/>
    </source>
</evidence>
<dbReference type="PANTHER" id="PTHR43341">
    <property type="entry name" value="AMINO ACID PERMEASE"/>
    <property type="match status" value="1"/>
</dbReference>
<comment type="subcellular location">
    <subcellularLocation>
        <location evidence="1">Membrane</location>
        <topology evidence="1">Multi-pass membrane protein</topology>
    </subcellularLocation>
</comment>
<keyword evidence="3 5" id="KW-1133">Transmembrane helix</keyword>
<feature type="transmembrane region" description="Helical" evidence="5">
    <location>
        <begin position="136"/>
        <end position="161"/>
    </location>
</feature>
<dbReference type="PANTHER" id="PTHR43341:SF39">
    <property type="entry name" value="AMINO ACID TRANSPORTER (EUROFUNG)-RELATED"/>
    <property type="match status" value="1"/>
</dbReference>
<sequence length="569" mass="62552">MGFDTETGKQSANDETVHAITSHPQEGETFDIPEKPVHTDLYERQISEEEWARLGQTRRGLSPRQAQFMAIGSGIGTALFVGIGGPLSKAGPVNLLLGYLTYALLFTWPLNLCFEAAFMSLLAATLTLPAFGFALGWTYFFAGCMVLCVEYAGVAAVMGYWELNISPAVWIAVALVSCFLLNVVAVRWYGESEFIMASTKILMILGLILLTFITMVGGNPKNDQYGFRYWTDGNAMHPYYTMGSAGRFLGWFAALRYAAFSIGGPDLIALAAGEIQNPRRAIPRVANLVFVRLLVFYGLGALAVGILCNSRDNRLLAAIESGASGAAASPWVIGIVNLGIGGLPAVLNVGILLSAWSAGNAFLYSTSRCLYSLSRDGQAPKIFLKCTKAGVPVYCVSFVSLISSVTFMVASKSAVTVFWWFVNLTTITYLLVYTGYIVTFVFWCRACKAQGLDRNTLSYKVPYGMCRAYVAIFLGCVIMIFLGFDTFVPWDTQGFITSYFGLPFALVVFVGYKYTKGTRFVSSSAADLYSGKIEIDNECRHWEEGGIEENETQRLAQMNIFRRAWEKCW</sequence>
<gene>
    <name evidence="7" type="ORF">N7530_007434</name>
</gene>
<protein>
    <recommendedName>
        <fullName evidence="6">Amino acid permease/ SLC12A domain-containing protein</fullName>
    </recommendedName>
</protein>
<feature type="transmembrane region" description="Helical" evidence="5">
    <location>
        <begin position="201"/>
        <end position="218"/>
    </location>
</feature>
<reference evidence="7" key="1">
    <citation type="submission" date="2022-12" db="EMBL/GenBank/DDBJ databases">
        <authorList>
            <person name="Petersen C."/>
        </authorList>
    </citation>
    <scope>NUCLEOTIDE SEQUENCE</scope>
    <source>
        <strain evidence="7">IBT 17660</strain>
    </source>
</reference>
<feature type="transmembrane region" description="Helical" evidence="5">
    <location>
        <begin position="248"/>
        <end position="273"/>
    </location>
</feature>
<organism evidence="7 8">
    <name type="scientific">Penicillium desertorum</name>
    <dbReference type="NCBI Taxonomy" id="1303715"/>
    <lineage>
        <taxon>Eukaryota</taxon>
        <taxon>Fungi</taxon>
        <taxon>Dikarya</taxon>
        <taxon>Ascomycota</taxon>
        <taxon>Pezizomycotina</taxon>
        <taxon>Eurotiomycetes</taxon>
        <taxon>Eurotiomycetidae</taxon>
        <taxon>Eurotiales</taxon>
        <taxon>Aspergillaceae</taxon>
        <taxon>Penicillium</taxon>
    </lineage>
</organism>
<feature type="domain" description="Amino acid permease/ SLC12A" evidence="6">
    <location>
        <begin position="66"/>
        <end position="519"/>
    </location>
</feature>
<feature type="transmembrane region" description="Helical" evidence="5">
    <location>
        <begin position="99"/>
        <end position="124"/>
    </location>
</feature>
<keyword evidence="2 5" id="KW-0812">Transmembrane</keyword>
<keyword evidence="8" id="KW-1185">Reference proteome</keyword>
<evidence type="ECO:0000313" key="7">
    <source>
        <dbReference type="EMBL" id="KAJ5470077.1"/>
    </source>
</evidence>
<feature type="transmembrane region" description="Helical" evidence="5">
    <location>
        <begin position="391"/>
        <end position="411"/>
    </location>
</feature>
<feature type="transmembrane region" description="Helical" evidence="5">
    <location>
        <begin position="167"/>
        <end position="189"/>
    </location>
</feature>
<evidence type="ECO:0000259" key="6">
    <source>
        <dbReference type="Pfam" id="PF00324"/>
    </source>
</evidence>
<dbReference type="AlphaFoldDB" id="A0A9X0BKA9"/>
<dbReference type="GO" id="GO:0016020">
    <property type="term" value="C:membrane"/>
    <property type="evidence" value="ECO:0007669"/>
    <property type="project" value="UniProtKB-SubCell"/>
</dbReference>
<feature type="transmembrane region" description="Helical" evidence="5">
    <location>
        <begin position="331"/>
        <end position="358"/>
    </location>
</feature>
<evidence type="ECO:0000256" key="1">
    <source>
        <dbReference type="ARBA" id="ARBA00004141"/>
    </source>
</evidence>
<dbReference type="PIRSF" id="PIRSF006060">
    <property type="entry name" value="AA_transporter"/>
    <property type="match status" value="1"/>
</dbReference>
<dbReference type="InterPro" id="IPR050524">
    <property type="entry name" value="APC_YAT"/>
</dbReference>
<proteinExistence type="predicted"/>
<dbReference type="GO" id="GO:0015171">
    <property type="term" value="F:amino acid transmembrane transporter activity"/>
    <property type="evidence" value="ECO:0007669"/>
    <property type="project" value="TreeGrafter"/>
</dbReference>
<feature type="transmembrane region" description="Helical" evidence="5">
    <location>
        <begin position="285"/>
        <end position="307"/>
    </location>
</feature>
<evidence type="ECO:0000256" key="2">
    <source>
        <dbReference type="ARBA" id="ARBA00022692"/>
    </source>
</evidence>
<evidence type="ECO:0000313" key="8">
    <source>
        <dbReference type="Proteomes" id="UP001147760"/>
    </source>
</evidence>
<dbReference type="OrthoDB" id="3900342at2759"/>
<dbReference type="EMBL" id="JAPWDO010000005">
    <property type="protein sequence ID" value="KAJ5470077.1"/>
    <property type="molecule type" value="Genomic_DNA"/>
</dbReference>
<feature type="transmembrane region" description="Helical" evidence="5">
    <location>
        <begin position="464"/>
        <end position="484"/>
    </location>
</feature>
<evidence type="ECO:0000256" key="4">
    <source>
        <dbReference type="ARBA" id="ARBA00023136"/>
    </source>
</evidence>
<evidence type="ECO:0000256" key="3">
    <source>
        <dbReference type="ARBA" id="ARBA00022989"/>
    </source>
</evidence>
<accession>A0A9X0BKA9</accession>
<reference evidence="7" key="2">
    <citation type="journal article" date="2023" name="IMA Fungus">
        <title>Comparative genomic study of the Penicillium genus elucidates a diverse pangenome and 15 lateral gene transfer events.</title>
        <authorList>
            <person name="Petersen C."/>
            <person name="Sorensen T."/>
            <person name="Nielsen M.R."/>
            <person name="Sondergaard T.E."/>
            <person name="Sorensen J.L."/>
            <person name="Fitzpatrick D.A."/>
            <person name="Frisvad J.C."/>
            <person name="Nielsen K.L."/>
        </authorList>
    </citation>
    <scope>NUCLEOTIDE SEQUENCE</scope>
    <source>
        <strain evidence="7">IBT 17660</strain>
    </source>
</reference>
<dbReference type="Proteomes" id="UP001147760">
    <property type="component" value="Unassembled WGS sequence"/>
</dbReference>
<feature type="transmembrane region" description="Helical" evidence="5">
    <location>
        <begin position="496"/>
        <end position="514"/>
    </location>
</feature>
<keyword evidence="4 5" id="KW-0472">Membrane</keyword>
<dbReference type="InterPro" id="IPR004841">
    <property type="entry name" value="AA-permease/SLC12A_dom"/>
</dbReference>
<dbReference type="Gene3D" id="1.20.1740.10">
    <property type="entry name" value="Amino acid/polyamine transporter I"/>
    <property type="match status" value="1"/>
</dbReference>
<comment type="caution">
    <text evidence="7">The sequence shown here is derived from an EMBL/GenBank/DDBJ whole genome shotgun (WGS) entry which is preliminary data.</text>
</comment>
<name>A0A9X0BKA9_9EURO</name>